<organism evidence="2 3">
    <name type="scientific">Ancylostoma ceylanicum</name>
    <dbReference type="NCBI Taxonomy" id="53326"/>
    <lineage>
        <taxon>Eukaryota</taxon>
        <taxon>Metazoa</taxon>
        <taxon>Ecdysozoa</taxon>
        <taxon>Nematoda</taxon>
        <taxon>Chromadorea</taxon>
        <taxon>Rhabditida</taxon>
        <taxon>Rhabditina</taxon>
        <taxon>Rhabditomorpha</taxon>
        <taxon>Strongyloidea</taxon>
        <taxon>Ancylostomatidae</taxon>
        <taxon>Ancylostomatinae</taxon>
        <taxon>Ancylostoma</taxon>
    </lineage>
</organism>
<dbReference type="STRING" id="53326.A0A016WWR6"/>
<sequence>MESPETPYAQQEMSTEEEYYSCCWCYFLVSACICGVLLVSFSSHVRFYMKLLLYFWCLITAGTIGAIISIPYGRSTNNHFRIFAVFQFFCSFLRIRFILRNKQYIDSDKPFIIIANHQSALDVLGNFTVF</sequence>
<accession>A0A016WWR6</accession>
<proteinExistence type="predicted"/>
<feature type="transmembrane region" description="Helical" evidence="1">
    <location>
        <begin position="51"/>
        <end position="73"/>
    </location>
</feature>
<keyword evidence="1" id="KW-1133">Transmembrane helix</keyword>
<evidence type="ECO:0000256" key="1">
    <source>
        <dbReference type="SAM" id="Phobius"/>
    </source>
</evidence>
<comment type="caution">
    <text evidence="2">The sequence shown here is derived from an EMBL/GenBank/DDBJ whole genome shotgun (WGS) entry which is preliminary data.</text>
</comment>
<dbReference type="SUPFAM" id="SSF69593">
    <property type="entry name" value="Glycerol-3-phosphate (1)-acyltransferase"/>
    <property type="match status" value="1"/>
</dbReference>
<keyword evidence="3" id="KW-1185">Reference proteome</keyword>
<evidence type="ECO:0000313" key="3">
    <source>
        <dbReference type="Proteomes" id="UP000024635"/>
    </source>
</evidence>
<dbReference type="EMBL" id="JARK01000072">
    <property type="protein sequence ID" value="EYC44090.1"/>
    <property type="molecule type" value="Genomic_DNA"/>
</dbReference>
<name>A0A016WWR6_9BILA</name>
<feature type="transmembrane region" description="Helical" evidence="1">
    <location>
        <begin position="18"/>
        <end position="39"/>
    </location>
</feature>
<dbReference type="Proteomes" id="UP000024635">
    <property type="component" value="Unassembled WGS sequence"/>
</dbReference>
<reference evidence="3" key="1">
    <citation type="journal article" date="2015" name="Nat. Genet.">
        <title>The genome and transcriptome of the zoonotic hookworm Ancylostoma ceylanicum identify infection-specific gene families.</title>
        <authorList>
            <person name="Schwarz E.M."/>
            <person name="Hu Y."/>
            <person name="Antoshechkin I."/>
            <person name="Miller M.M."/>
            <person name="Sternberg P.W."/>
            <person name="Aroian R.V."/>
        </authorList>
    </citation>
    <scope>NUCLEOTIDE SEQUENCE</scope>
    <source>
        <strain evidence="3">HY135</strain>
    </source>
</reference>
<dbReference type="AlphaFoldDB" id="A0A016WWR6"/>
<gene>
    <name evidence="2" type="primary">Acey_s0472.g2062</name>
    <name evidence="2" type="ORF">Y032_0472g2062</name>
</gene>
<evidence type="ECO:0008006" key="4">
    <source>
        <dbReference type="Google" id="ProtNLM"/>
    </source>
</evidence>
<keyword evidence="1" id="KW-0472">Membrane</keyword>
<evidence type="ECO:0000313" key="2">
    <source>
        <dbReference type="EMBL" id="EYC44090.1"/>
    </source>
</evidence>
<protein>
    <recommendedName>
        <fullName evidence="4">Phospholipid/glycerol acyltransferase domain-containing protein</fullName>
    </recommendedName>
</protein>
<dbReference type="OrthoDB" id="202234at2759"/>
<keyword evidence="1" id="KW-0812">Transmembrane</keyword>
<feature type="transmembrane region" description="Helical" evidence="1">
    <location>
        <begin position="79"/>
        <end position="99"/>
    </location>
</feature>